<dbReference type="EMBL" id="CP115611">
    <property type="protein sequence ID" value="WBW71629.1"/>
    <property type="molecule type" value="Genomic_DNA"/>
</dbReference>
<dbReference type="InterPro" id="IPR012677">
    <property type="entry name" value="Nucleotide-bd_a/b_plait_sf"/>
</dbReference>
<evidence type="ECO:0000256" key="3">
    <source>
        <dbReference type="SAM" id="MobiDB-lite"/>
    </source>
</evidence>
<dbReference type="PANTHER" id="PTHR13968">
    <property type="entry name" value="HETEROGENEOUS NUCLEAR RIBONUCLEOPROTEIN"/>
    <property type="match status" value="1"/>
</dbReference>
<sequence length="717" mass="80112">MDSTKESIHAEGNEPSNEKSNLSEQPSAQTEVEDTEANDSTDVTTVSNTGNIVTESAPKQENQFETDERNIEPALPWNNNGYEKAEAEEEEEDDEDDVYSPPEPASELSTQEENHMNEPNSSTDEKLAESNIEQSSYASFNSPLHRTNPDPLNEHTKVSVPNQTISSDPSVPNSGVDSHTKEIASSKMYEPTPMNANTSIPPQFSSGHSPVPTPNLDSILKGIDVDKVLAAVNNNEKSSDSAFQNATAAYTPNIQDRPSENTSSSSISLSHSPNFSEIATVPKNFVPFSEYDPEEIPKPQELEYNGEFSGPPFSDTRPPEPFLRFHPEDEEAYQLFLQEEAKIMSNWYPGQFPSSSRLFLGHLQKENNISKREVWKSFQNYGRLAQVVLKPTYGFVQFFTDEACARALEGMQGKYIQNQRLYLEISKLQKKYQNQIDSTKKGPIKGTSAPMYGSANPPTWKKRSRSPSLYASKRSEKKPALQGLPKVQVDCQIFIVDDTPIEFVYKVENAFRERSLNVALTSLTPKLSLQALVHQCIVDGVPAIVYVTSRLSQIGCISVQTFQRTETMSEIRYDEYANTELYTAMELVQRSKNAWFAMNPSGFPTTTPINPYQVPSNDQISQIVSHSNPHLSSMLGSLDSNTLHQLLDVIKTDPSPLSEPNSNLQNDYPVYEAPNFGMNERKLNNLPVAGAPSNLYPEQNQKQFEHILEQLTALQNP</sequence>
<gene>
    <name evidence="5" type="primary">nab3</name>
    <name evidence="5" type="ORF">SOMG_01569</name>
</gene>
<dbReference type="GO" id="GO:0003723">
    <property type="term" value="F:RNA binding"/>
    <property type="evidence" value="ECO:0007669"/>
    <property type="project" value="UniProtKB-UniRule"/>
</dbReference>
<dbReference type="PROSITE" id="PS50102">
    <property type="entry name" value="RRM"/>
    <property type="match status" value="1"/>
</dbReference>
<feature type="region of interest" description="Disordered" evidence="3">
    <location>
        <begin position="436"/>
        <end position="476"/>
    </location>
</feature>
<accession>A0AAF0AV67</accession>
<feature type="region of interest" description="Disordered" evidence="3">
    <location>
        <begin position="251"/>
        <end position="272"/>
    </location>
</feature>
<feature type="compositionally biased region" description="Basic and acidic residues" evidence="3">
    <location>
        <begin position="1"/>
        <end position="12"/>
    </location>
</feature>
<dbReference type="KEGG" id="som:SOMG_01569"/>
<feature type="compositionally biased region" description="Polar residues" evidence="3">
    <location>
        <begin position="40"/>
        <end position="63"/>
    </location>
</feature>
<feature type="compositionally biased region" description="Polar residues" evidence="3">
    <location>
        <begin position="14"/>
        <end position="30"/>
    </location>
</feature>
<feature type="compositionally biased region" description="Polar residues" evidence="3">
    <location>
        <begin position="194"/>
        <end position="208"/>
    </location>
</feature>
<dbReference type="RefSeq" id="XP_056035872.1">
    <property type="nucleotide sequence ID" value="XM_056180362.1"/>
</dbReference>
<feature type="compositionally biased region" description="Polar residues" evidence="3">
    <location>
        <begin position="159"/>
        <end position="177"/>
    </location>
</feature>
<dbReference type="AlphaFoldDB" id="A0AAF0AV67"/>
<protein>
    <submittedName>
        <fullName evidence="5">Poly(A) binding protein Nab3</fullName>
    </submittedName>
</protein>
<evidence type="ECO:0000313" key="6">
    <source>
        <dbReference type="Proteomes" id="UP001212411"/>
    </source>
</evidence>
<feature type="compositionally biased region" description="Polar residues" evidence="3">
    <location>
        <begin position="131"/>
        <end position="145"/>
    </location>
</feature>
<feature type="compositionally biased region" description="Polar residues" evidence="3">
    <location>
        <begin position="107"/>
        <end position="122"/>
    </location>
</feature>
<keyword evidence="1 2" id="KW-0694">RNA-binding</keyword>
<dbReference type="SUPFAM" id="SSF52954">
    <property type="entry name" value="Class II aaRS ABD-related"/>
    <property type="match status" value="1"/>
</dbReference>
<reference evidence="5 6" key="1">
    <citation type="journal article" date="2023" name="G3 (Bethesda)">
        <title>A high-quality reference genome for the fission yeast Schizosaccharomyces osmophilus.</title>
        <authorList>
            <person name="Jia G.S."/>
            <person name="Zhang W.C."/>
            <person name="Liang Y."/>
            <person name="Liu X.H."/>
            <person name="Rhind N."/>
            <person name="Pidoux A."/>
            <person name="Brysch-Herzberg M."/>
            <person name="Du L.L."/>
        </authorList>
    </citation>
    <scope>NUCLEOTIDE SEQUENCE [LARGE SCALE GENOMIC DNA]</scope>
    <source>
        <strain evidence="5 6">CBS 15793</strain>
    </source>
</reference>
<evidence type="ECO:0000256" key="1">
    <source>
        <dbReference type="ARBA" id="ARBA00022884"/>
    </source>
</evidence>
<feature type="domain" description="RRM" evidence="4">
    <location>
        <begin position="356"/>
        <end position="428"/>
    </location>
</feature>
<dbReference type="Gene3D" id="3.30.70.330">
    <property type="match status" value="1"/>
</dbReference>
<dbReference type="Proteomes" id="UP001212411">
    <property type="component" value="Chromosome 1"/>
</dbReference>
<proteinExistence type="predicted"/>
<dbReference type="Gene3D" id="3.40.50.800">
    <property type="entry name" value="Anticodon-binding domain"/>
    <property type="match status" value="1"/>
</dbReference>
<dbReference type="GeneID" id="80875051"/>
<evidence type="ECO:0000313" key="5">
    <source>
        <dbReference type="EMBL" id="WBW71629.1"/>
    </source>
</evidence>
<dbReference type="InterPro" id="IPR036621">
    <property type="entry name" value="Anticodon-bd_dom_sf"/>
</dbReference>
<dbReference type="PANTHER" id="PTHR13968:SF26">
    <property type="entry name" value="RRM DOMAIN-CONTAINING PROTEIN"/>
    <property type="match status" value="1"/>
</dbReference>
<dbReference type="InterPro" id="IPR035979">
    <property type="entry name" value="RBD_domain_sf"/>
</dbReference>
<dbReference type="SMART" id="SM00360">
    <property type="entry name" value="RRM"/>
    <property type="match status" value="1"/>
</dbReference>
<feature type="compositionally biased region" description="Low complexity" evidence="3">
    <location>
        <begin position="260"/>
        <end position="272"/>
    </location>
</feature>
<dbReference type="SUPFAM" id="SSF54928">
    <property type="entry name" value="RNA-binding domain, RBD"/>
    <property type="match status" value="1"/>
</dbReference>
<feature type="region of interest" description="Disordered" evidence="3">
    <location>
        <begin position="1"/>
        <end position="215"/>
    </location>
</feature>
<dbReference type="InterPro" id="IPR051186">
    <property type="entry name" value="RRM_HNRPC/RALY_subfam"/>
</dbReference>
<organism evidence="5 6">
    <name type="scientific">Schizosaccharomyces osmophilus</name>
    <dbReference type="NCBI Taxonomy" id="2545709"/>
    <lineage>
        <taxon>Eukaryota</taxon>
        <taxon>Fungi</taxon>
        <taxon>Dikarya</taxon>
        <taxon>Ascomycota</taxon>
        <taxon>Taphrinomycotina</taxon>
        <taxon>Schizosaccharomycetes</taxon>
        <taxon>Schizosaccharomycetales</taxon>
        <taxon>Schizosaccharomycetaceae</taxon>
        <taxon>Schizosaccharomyces</taxon>
    </lineage>
</organism>
<evidence type="ECO:0000256" key="2">
    <source>
        <dbReference type="PROSITE-ProRule" id="PRU00176"/>
    </source>
</evidence>
<keyword evidence="6" id="KW-1185">Reference proteome</keyword>
<feature type="compositionally biased region" description="Acidic residues" evidence="3">
    <location>
        <begin position="86"/>
        <end position="98"/>
    </location>
</feature>
<evidence type="ECO:0000259" key="4">
    <source>
        <dbReference type="PROSITE" id="PS50102"/>
    </source>
</evidence>
<dbReference type="Pfam" id="PF00076">
    <property type="entry name" value="RRM_1"/>
    <property type="match status" value="1"/>
</dbReference>
<name>A0AAF0AV67_9SCHI</name>
<dbReference type="InterPro" id="IPR000504">
    <property type="entry name" value="RRM_dom"/>
</dbReference>